<evidence type="ECO:0000259" key="14">
    <source>
        <dbReference type="PROSITE" id="PS50011"/>
    </source>
</evidence>
<feature type="transmembrane region" description="Helical" evidence="13">
    <location>
        <begin position="372"/>
        <end position="397"/>
    </location>
</feature>
<evidence type="ECO:0000313" key="16">
    <source>
        <dbReference type="Proteomes" id="UP001341281"/>
    </source>
</evidence>
<evidence type="ECO:0000256" key="5">
    <source>
        <dbReference type="ARBA" id="ARBA00022729"/>
    </source>
</evidence>
<protein>
    <recommendedName>
        <fullName evidence="14">Protein kinase domain-containing protein</fullName>
    </recommendedName>
</protein>
<dbReference type="InterPro" id="IPR008266">
    <property type="entry name" value="Tyr_kinase_AS"/>
</dbReference>
<evidence type="ECO:0000256" key="9">
    <source>
        <dbReference type="ARBA" id="ARBA00022989"/>
    </source>
</evidence>
<keyword evidence="8 11" id="KW-0067">ATP-binding</keyword>
<dbReference type="InterPro" id="IPR001220">
    <property type="entry name" value="Legume_lectin_dom"/>
</dbReference>
<dbReference type="PROSITE" id="PS50011">
    <property type="entry name" value="PROTEIN_KINASE_DOM"/>
    <property type="match status" value="1"/>
</dbReference>
<dbReference type="Pfam" id="PF00139">
    <property type="entry name" value="Lectin_legB"/>
    <property type="match status" value="1"/>
</dbReference>
<evidence type="ECO:0000256" key="13">
    <source>
        <dbReference type="SAM" id="Phobius"/>
    </source>
</evidence>
<feature type="region of interest" description="Disordered" evidence="12">
    <location>
        <begin position="349"/>
        <end position="368"/>
    </location>
</feature>
<keyword evidence="6" id="KW-0430">Lectin</keyword>
<feature type="binding site" evidence="11">
    <location>
        <position position="449"/>
    </location>
    <ligand>
        <name>ATP</name>
        <dbReference type="ChEBI" id="CHEBI:30616"/>
    </ligand>
</feature>
<proteinExistence type="inferred from homology"/>
<keyword evidence="7 11" id="KW-0547">Nucleotide-binding</keyword>
<evidence type="ECO:0000256" key="11">
    <source>
        <dbReference type="PROSITE-ProRule" id="PRU10141"/>
    </source>
</evidence>
<keyword evidence="16" id="KW-1185">Reference proteome</keyword>
<dbReference type="SUPFAM" id="SSF49899">
    <property type="entry name" value="Concanavalin A-like lectins/glucanases"/>
    <property type="match status" value="1"/>
</dbReference>
<evidence type="ECO:0000256" key="12">
    <source>
        <dbReference type="SAM" id="MobiDB-lite"/>
    </source>
</evidence>
<evidence type="ECO:0000256" key="1">
    <source>
        <dbReference type="ARBA" id="ARBA00004479"/>
    </source>
</evidence>
<organism evidence="15 16">
    <name type="scientific">Paspalum notatum var. saurae</name>
    <dbReference type="NCBI Taxonomy" id="547442"/>
    <lineage>
        <taxon>Eukaryota</taxon>
        <taxon>Viridiplantae</taxon>
        <taxon>Streptophyta</taxon>
        <taxon>Embryophyta</taxon>
        <taxon>Tracheophyta</taxon>
        <taxon>Spermatophyta</taxon>
        <taxon>Magnoliopsida</taxon>
        <taxon>Liliopsida</taxon>
        <taxon>Poales</taxon>
        <taxon>Poaceae</taxon>
        <taxon>PACMAD clade</taxon>
        <taxon>Panicoideae</taxon>
        <taxon>Andropogonodae</taxon>
        <taxon>Paspaleae</taxon>
        <taxon>Paspalinae</taxon>
        <taxon>Paspalum</taxon>
    </lineage>
</organism>
<dbReference type="Gene3D" id="3.30.200.20">
    <property type="entry name" value="Phosphorylase Kinase, domain 1"/>
    <property type="match status" value="1"/>
</dbReference>
<comment type="similarity">
    <text evidence="3">In the C-terminal section; belongs to the protein kinase superfamily. Ser/Thr protein kinase family.</text>
</comment>
<keyword evidence="4 13" id="KW-0812">Transmembrane</keyword>
<evidence type="ECO:0000313" key="15">
    <source>
        <dbReference type="EMBL" id="WVZ64605.1"/>
    </source>
</evidence>
<dbReference type="PROSITE" id="PS00107">
    <property type="entry name" value="PROTEIN_KINASE_ATP"/>
    <property type="match status" value="1"/>
</dbReference>
<evidence type="ECO:0000256" key="8">
    <source>
        <dbReference type="ARBA" id="ARBA00022840"/>
    </source>
</evidence>
<dbReference type="CDD" id="cd06899">
    <property type="entry name" value="lectin_legume_LecRK_Arcelin_ConA"/>
    <property type="match status" value="1"/>
</dbReference>
<evidence type="ECO:0000256" key="7">
    <source>
        <dbReference type="ARBA" id="ARBA00022741"/>
    </source>
</evidence>
<dbReference type="InterPro" id="IPR000719">
    <property type="entry name" value="Prot_kinase_dom"/>
</dbReference>
<dbReference type="GO" id="GO:0004672">
    <property type="term" value="F:protein kinase activity"/>
    <property type="evidence" value="ECO:0007669"/>
    <property type="project" value="InterPro"/>
</dbReference>
<dbReference type="PROSITE" id="PS00109">
    <property type="entry name" value="PROTEIN_KINASE_TYR"/>
    <property type="match status" value="1"/>
</dbReference>
<dbReference type="EMBL" id="CP144747">
    <property type="protein sequence ID" value="WVZ64605.1"/>
    <property type="molecule type" value="Genomic_DNA"/>
</dbReference>
<comment type="subcellular location">
    <subcellularLocation>
        <location evidence="1">Membrane</location>
        <topology evidence="1">Single-pass type I membrane protein</topology>
    </subcellularLocation>
</comment>
<keyword evidence="5" id="KW-0732">Signal</keyword>
<dbReference type="Pfam" id="PF00069">
    <property type="entry name" value="Pkinase"/>
    <property type="match status" value="1"/>
</dbReference>
<keyword evidence="10 13" id="KW-0472">Membrane</keyword>
<dbReference type="InterPro" id="IPR050528">
    <property type="entry name" value="L-type_Lectin-RKs"/>
</dbReference>
<dbReference type="PANTHER" id="PTHR27007">
    <property type="match status" value="1"/>
</dbReference>
<evidence type="ECO:0000256" key="2">
    <source>
        <dbReference type="ARBA" id="ARBA00008536"/>
    </source>
</evidence>
<keyword evidence="9 13" id="KW-1133">Transmembrane helix</keyword>
<feature type="domain" description="Protein kinase" evidence="14">
    <location>
        <begin position="420"/>
        <end position="707"/>
    </location>
</feature>
<accession>A0AAQ3T0V4</accession>
<dbReference type="GO" id="GO:0016020">
    <property type="term" value="C:membrane"/>
    <property type="evidence" value="ECO:0007669"/>
    <property type="project" value="UniProtKB-SubCell"/>
</dbReference>
<dbReference type="Gene3D" id="1.10.510.10">
    <property type="entry name" value="Transferase(Phosphotransferase) domain 1"/>
    <property type="match status" value="1"/>
</dbReference>
<dbReference type="Gene3D" id="2.60.120.200">
    <property type="match status" value="1"/>
</dbReference>
<dbReference type="AlphaFoldDB" id="A0AAQ3T0V4"/>
<evidence type="ECO:0000256" key="4">
    <source>
        <dbReference type="ARBA" id="ARBA00022692"/>
    </source>
</evidence>
<dbReference type="GO" id="GO:0005524">
    <property type="term" value="F:ATP binding"/>
    <property type="evidence" value="ECO:0007669"/>
    <property type="project" value="UniProtKB-UniRule"/>
</dbReference>
<evidence type="ECO:0000256" key="3">
    <source>
        <dbReference type="ARBA" id="ARBA00010217"/>
    </source>
</evidence>
<dbReference type="SUPFAM" id="SSF56112">
    <property type="entry name" value="Protein kinase-like (PK-like)"/>
    <property type="match status" value="1"/>
</dbReference>
<dbReference type="InterPro" id="IPR013320">
    <property type="entry name" value="ConA-like_dom_sf"/>
</dbReference>
<reference evidence="15 16" key="1">
    <citation type="submission" date="2024-02" db="EMBL/GenBank/DDBJ databases">
        <title>High-quality chromosome-scale genome assembly of Pensacola bahiagrass (Paspalum notatum Flugge var. saurae).</title>
        <authorList>
            <person name="Vega J.M."/>
            <person name="Podio M."/>
            <person name="Orjuela J."/>
            <person name="Siena L.A."/>
            <person name="Pessino S.C."/>
            <person name="Combes M.C."/>
            <person name="Mariac C."/>
            <person name="Albertini E."/>
            <person name="Pupilli F."/>
            <person name="Ortiz J.P.A."/>
            <person name="Leblanc O."/>
        </authorList>
    </citation>
    <scope>NUCLEOTIDE SEQUENCE [LARGE SCALE GENOMIC DNA]</scope>
    <source>
        <strain evidence="15">R1</strain>
        <tissue evidence="15">Leaf</tissue>
    </source>
</reference>
<evidence type="ECO:0000256" key="6">
    <source>
        <dbReference type="ARBA" id="ARBA00022734"/>
    </source>
</evidence>
<comment type="similarity">
    <text evidence="2">In the N-terminal section; belongs to the leguminous lectin family.</text>
</comment>
<dbReference type="InterPro" id="IPR017441">
    <property type="entry name" value="Protein_kinase_ATP_BS"/>
</dbReference>
<dbReference type="GO" id="GO:0030246">
    <property type="term" value="F:carbohydrate binding"/>
    <property type="evidence" value="ECO:0007669"/>
    <property type="project" value="UniProtKB-KW"/>
</dbReference>
<sequence>MVVVFFAADNRRRRLASGVTRNPGSTTPETATALGQGSGGKRCFPAILCACDKALQEPGIMLAVQVTATKSTPASQFLHTCRKHQFSKNTMALNNTIVFSQLSSSYISRRRRRGLPVAGGGCELGYDLGLQFFFDFSQLGGYNAANFSFDGDAYYHPQTQVIELTKNDRSQGLPGIIYAQPVLVWDEDDTDELASFTTTFSIQILRDDNHTTGDGMAFFLGHYPSSIPSNGAVGGNLGLLGTDAVGDNRVVAVEFNTFKNSNYNDTSDNHTWGSTSTPSSPRLTPTAQIRVSLLTYKLATRATTSTPVPTLGYSSQARWRSIGFSGATGKAVELHRVLAWRFNSTLDRAPASSPVPAQSPPPNPGGSSMSKVPWMIIGSGIGVVVAAALGVLLACLWKPGQQRSRQTTHYRELAEATDKFAAHSKLGEGGYAVVYNAQLKNPSRLVAIKNFKLLRQSACRRKAFEDEIKVIIRQRHLVRWCIDEEKDIMSLVYELVSEGSLHEHLHKARSWLPWSRTYQIILNLGCALRYLHGECTDCVLHGDISASNILLDSNYTSRFARLMDHSMELKTTCNLAGTPGYIDPDFLKTGRRSRESDLRHCSTRDSHWPEPCHCCRSGCAAVSPLLKWVWGIQHCSAVLEAADPRLRYESTRNQQEQMERVLQVGLWCAHTDPTQRPSIKQAMMALESWDVVNGDPSVTADRVHGWVINPCG</sequence>
<dbReference type="Proteomes" id="UP001341281">
    <property type="component" value="Chromosome 03"/>
</dbReference>
<evidence type="ECO:0000256" key="10">
    <source>
        <dbReference type="ARBA" id="ARBA00023136"/>
    </source>
</evidence>
<name>A0AAQ3T0V4_PASNO</name>
<dbReference type="InterPro" id="IPR011009">
    <property type="entry name" value="Kinase-like_dom_sf"/>
</dbReference>
<gene>
    <name evidence="15" type="ORF">U9M48_014100</name>
</gene>